<dbReference type="OrthoDB" id="9808041at2"/>
<organism evidence="14 15">
    <name type="scientific">Labilibaculum filiforme</name>
    <dbReference type="NCBI Taxonomy" id="1940526"/>
    <lineage>
        <taxon>Bacteria</taxon>
        <taxon>Pseudomonadati</taxon>
        <taxon>Bacteroidota</taxon>
        <taxon>Bacteroidia</taxon>
        <taxon>Marinilabiliales</taxon>
        <taxon>Marinifilaceae</taxon>
        <taxon>Labilibaculum</taxon>
    </lineage>
</organism>
<comment type="pathway">
    <text evidence="1">Cofactor biosynthesis; tetrahydrofolate biosynthesis; 2-amino-4-hydroxy-6-hydroxymethyl-7,8-dihydropteridine diphosphate from 7,8-dihydroneopterin triphosphate: step 4/4.</text>
</comment>
<comment type="similarity">
    <text evidence="2">Belongs to the HPPK family.</text>
</comment>
<comment type="function">
    <text evidence="10">Catalyzes the transfer of pyrophosphate from adenosine triphosphate (ATP) to 6-hydroxymethyl-7,8-dihydropterin, an enzymatic step in folate biosynthesis pathway.</text>
</comment>
<evidence type="ECO:0000256" key="4">
    <source>
        <dbReference type="ARBA" id="ARBA00016218"/>
    </source>
</evidence>
<dbReference type="NCBIfam" id="TIGR01498">
    <property type="entry name" value="folK"/>
    <property type="match status" value="1"/>
</dbReference>
<dbReference type="Proteomes" id="UP000233535">
    <property type="component" value="Unassembled WGS sequence"/>
</dbReference>
<keyword evidence="8" id="KW-0067">ATP-binding</keyword>
<dbReference type="UniPathway" id="UPA00077">
    <property type="reaction ID" value="UER00155"/>
</dbReference>
<evidence type="ECO:0000313" key="15">
    <source>
        <dbReference type="Proteomes" id="UP000233535"/>
    </source>
</evidence>
<dbReference type="InterPro" id="IPR035907">
    <property type="entry name" value="Hppk_sf"/>
</dbReference>
<keyword evidence="9" id="KW-0289">Folate biosynthesis</keyword>
<evidence type="ECO:0000256" key="9">
    <source>
        <dbReference type="ARBA" id="ARBA00022909"/>
    </source>
</evidence>
<dbReference type="EMBL" id="MVDD01000008">
    <property type="protein sequence ID" value="PKQ62540.1"/>
    <property type="molecule type" value="Genomic_DNA"/>
</dbReference>
<protein>
    <recommendedName>
        <fullName evidence="4">2-amino-4-hydroxy-6-hydroxymethyldihydropteridine pyrophosphokinase</fullName>
        <ecNumber evidence="3">2.7.6.3</ecNumber>
    </recommendedName>
    <alternativeName>
        <fullName evidence="11">6-hydroxymethyl-7,8-dihydropterin pyrophosphokinase</fullName>
    </alternativeName>
    <alternativeName>
        <fullName evidence="12">7,8-dihydro-6-hydroxymethylpterin-pyrophosphokinase</fullName>
    </alternativeName>
</protein>
<sequence length="162" mass="18886">MARVYFLLGGNLDNREEILSEAISRMKLRIGECTASSFIYETEPWGFEHEQNFLNQVVVIETRLEGLEILDITQQIEKELGRVRKKNQYSERTIDIDILFYGDKIIATDRLVVPHPRIQERLFALVPLLDVAPEFLHPIINKSIKELHATCLDTMEVKKFKE</sequence>
<reference evidence="14 15" key="1">
    <citation type="journal article" date="2017" name="Front. Microbiol.">
        <title>Labilibaculum manganireducens gen. nov., sp. nov. and Labilibaculum filiforme sp. nov., Novel Bacteroidetes Isolated from Subsurface Sediments of the Baltic Sea.</title>
        <authorList>
            <person name="Vandieken V."/>
            <person name="Marshall I.P."/>
            <person name="Niemann H."/>
            <person name="Engelen B."/>
            <person name="Cypionka H."/>
        </authorList>
    </citation>
    <scope>NUCLEOTIDE SEQUENCE [LARGE SCALE GENOMIC DNA]</scope>
    <source>
        <strain evidence="14 15">59.16B</strain>
    </source>
</reference>
<dbReference type="AlphaFoldDB" id="A0A2N3HWT9"/>
<dbReference type="GO" id="GO:0005524">
    <property type="term" value="F:ATP binding"/>
    <property type="evidence" value="ECO:0007669"/>
    <property type="project" value="UniProtKB-KW"/>
</dbReference>
<gene>
    <name evidence="14" type="ORF">BZG02_12520</name>
</gene>
<dbReference type="GO" id="GO:0003848">
    <property type="term" value="F:2-amino-4-hydroxy-6-hydroxymethyldihydropteridine diphosphokinase activity"/>
    <property type="evidence" value="ECO:0007669"/>
    <property type="project" value="UniProtKB-EC"/>
</dbReference>
<evidence type="ECO:0000256" key="10">
    <source>
        <dbReference type="ARBA" id="ARBA00029409"/>
    </source>
</evidence>
<evidence type="ECO:0000256" key="3">
    <source>
        <dbReference type="ARBA" id="ARBA00013253"/>
    </source>
</evidence>
<evidence type="ECO:0000256" key="2">
    <source>
        <dbReference type="ARBA" id="ARBA00005810"/>
    </source>
</evidence>
<comment type="caution">
    <text evidence="14">The sequence shown here is derived from an EMBL/GenBank/DDBJ whole genome shotgun (WGS) entry which is preliminary data.</text>
</comment>
<evidence type="ECO:0000256" key="5">
    <source>
        <dbReference type="ARBA" id="ARBA00022679"/>
    </source>
</evidence>
<dbReference type="EC" id="2.7.6.3" evidence="3"/>
<evidence type="ECO:0000256" key="1">
    <source>
        <dbReference type="ARBA" id="ARBA00005051"/>
    </source>
</evidence>
<dbReference type="PANTHER" id="PTHR43071">
    <property type="entry name" value="2-AMINO-4-HYDROXY-6-HYDROXYMETHYLDIHYDROPTERIDINE PYROPHOSPHOKINASE"/>
    <property type="match status" value="1"/>
</dbReference>
<evidence type="ECO:0000256" key="8">
    <source>
        <dbReference type="ARBA" id="ARBA00022840"/>
    </source>
</evidence>
<accession>A0A2N3HWT9</accession>
<keyword evidence="7 14" id="KW-0418">Kinase</keyword>
<dbReference type="GO" id="GO:0046654">
    <property type="term" value="P:tetrahydrofolate biosynthetic process"/>
    <property type="evidence" value="ECO:0007669"/>
    <property type="project" value="UniProtKB-UniPathway"/>
</dbReference>
<dbReference type="RefSeq" id="WP_101261783.1">
    <property type="nucleotide sequence ID" value="NZ_MVDD01000008.1"/>
</dbReference>
<evidence type="ECO:0000256" key="12">
    <source>
        <dbReference type="ARBA" id="ARBA00033413"/>
    </source>
</evidence>
<evidence type="ECO:0000256" key="6">
    <source>
        <dbReference type="ARBA" id="ARBA00022741"/>
    </source>
</evidence>
<evidence type="ECO:0000259" key="13">
    <source>
        <dbReference type="Pfam" id="PF01288"/>
    </source>
</evidence>
<dbReference type="SUPFAM" id="SSF55083">
    <property type="entry name" value="6-hydroxymethyl-7,8-dihydropterin pyrophosphokinase, HPPK"/>
    <property type="match status" value="1"/>
</dbReference>
<dbReference type="Gene3D" id="3.30.70.560">
    <property type="entry name" value="7,8-Dihydro-6-hydroxymethylpterin-pyrophosphokinase HPPK"/>
    <property type="match status" value="1"/>
</dbReference>
<dbReference type="InterPro" id="IPR000550">
    <property type="entry name" value="Hppk"/>
</dbReference>
<dbReference type="GO" id="GO:0046656">
    <property type="term" value="P:folic acid biosynthetic process"/>
    <property type="evidence" value="ECO:0007669"/>
    <property type="project" value="UniProtKB-KW"/>
</dbReference>
<dbReference type="GO" id="GO:0016301">
    <property type="term" value="F:kinase activity"/>
    <property type="evidence" value="ECO:0007669"/>
    <property type="project" value="UniProtKB-KW"/>
</dbReference>
<dbReference type="PANTHER" id="PTHR43071:SF1">
    <property type="entry name" value="2-AMINO-4-HYDROXY-6-HYDROXYMETHYLDIHYDROPTERIDINE PYROPHOSPHOKINASE"/>
    <property type="match status" value="1"/>
</dbReference>
<evidence type="ECO:0000256" key="11">
    <source>
        <dbReference type="ARBA" id="ARBA00029766"/>
    </source>
</evidence>
<keyword evidence="6" id="KW-0547">Nucleotide-binding</keyword>
<keyword evidence="5" id="KW-0808">Transferase</keyword>
<evidence type="ECO:0000256" key="7">
    <source>
        <dbReference type="ARBA" id="ARBA00022777"/>
    </source>
</evidence>
<proteinExistence type="inferred from homology"/>
<keyword evidence="15" id="KW-1185">Reference proteome</keyword>
<feature type="domain" description="7,8-dihydro-6-hydroxymethylpterin-pyrophosphokinase" evidence="13">
    <location>
        <begin position="6"/>
        <end position="133"/>
    </location>
</feature>
<evidence type="ECO:0000313" key="14">
    <source>
        <dbReference type="EMBL" id="PKQ62540.1"/>
    </source>
</evidence>
<dbReference type="Pfam" id="PF01288">
    <property type="entry name" value="HPPK"/>
    <property type="match status" value="1"/>
</dbReference>
<dbReference type="CDD" id="cd00483">
    <property type="entry name" value="HPPK"/>
    <property type="match status" value="1"/>
</dbReference>
<name>A0A2N3HWT9_9BACT</name>